<feature type="chain" id="PRO_5023151533" description="Pectate lyase C" evidence="1">
    <location>
        <begin position="23"/>
        <end position="940"/>
    </location>
</feature>
<gene>
    <name evidence="2" type="ORF">Pla111_19890</name>
</gene>
<dbReference type="EMBL" id="SJPH01000003">
    <property type="protein sequence ID" value="TWT46887.1"/>
    <property type="molecule type" value="Genomic_DNA"/>
</dbReference>
<organism evidence="2 3">
    <name type="scientific">Botrimarina hoheduenensis</name>
    <dbReference type="NCBI Taxonomy" id="2528000"/>
    <lineage>
        <taxon>Bacteria</taxon>
        <taxon>Pseudomonadati</taxon>
        <taxon>Planctomycetota</taxon>
        <taxon>Planctomycetia</taxon>
        <taxon>Pirellulales</taxon>
        <taxon>Lacipirellulaceae</taxon>
        <taxon>Botrimarina</taxon>
    </lineage>
</organism>
<dbReference type="Gene3D" id="2.160.20.10">
    <property type="entry name" value="Single-stranded right-handed beta-helix, Pectin lyase-like"/>
    <property type="match status" value="1"/>
</dbReference>
<accession>A0A5C5W8S9</accession>
<dbReference type="PROSITE" id="PS00018">
    <property type="entry name" value="EF_HAND_1"/>
    <property type="match status" value="2"/>
</dbReference>
<evidence type="ECO:0000256" key="1">
    <source>
        <dbReference type="SAM" id="SignalP"/>
    </source>
</evidence>
<protein>
    <recommendedName>
        <fullName evidence="4">Pectate lyase C</fullName>
    </recommendedName>
</protein>
<dbReference type="Proteomes" id="UP000318995">
    <property type="component" value="Unassembled WGS sequence"/>
</dbReference>
<dbReference type="AlphaFoldDB" id="A0A5C5W8S9"/>
<feature type="signal peptide" evidence="1">
    <location>
        <begin position="1"/>
        <end position="22"/>
    </location>
</feature>
<evidence type="ECO:0000313" key="3">
    <source>
        <dbReference type="Proteomes" id="UP000318995"/>
    </source>
</evidence>
<dbReference type="InterPro" id="IPR036439">
    <property type="entry name" value="Dockerin_dom_sf"/>
</dbReference>
<comment type="caution">
    <text evidence="2">The sequence shown here is derived from an EMBL/GenBank/DDBJ whole genome shotgun (WGS) entry which is preliminary data.</text>
</comment>
<evidence type="ECO:0008006" key="4">
    <source>
        <dbReference type="Google" id="ProtNLM"/>
    </source>
</evidence>
<proteinExistence type="predicted"/>
<dbReference type="InterPro" id="IPR018247">
    <property type="entry name" value="EF_Hand_1_Ca_BS"/>
</dbReference>
<dbReference type="InterPro" id="IPR012334">
    <property type="entry name" value="Pectin_lyas_fold"/>
</dbReference>
<keyword evidence="3" id="KW-1185">Reference proteome</keyword>
<keyword evidence="1" id="KW-0732">Signal</keyword>
<dbReference type="SUPFAM" id="SSF63446">
    <property type="entry name" value="Type I dockerin domain"/>
    <property type="match status" value="1"/>
</dbReference>
<evidence type="ECO:0000313" key="2">
    <source>
        <dbReference type="EMBL" id="TWT46887.1"/>
    </source>
</evidence>
<dbReference type="GO" id="GO:0000272">
    <property type="term" value="P:polysaccharide catabolic process"/>
    <property type="evidence" value="ECO:0007669"/>
    <property type="project" value="InterPro"/>
</dbReference>
<name>A0A5C5W8S9_9BACT</name>
<sequence precursor="true">MRLFSLPLSSLCLLLAVSTALAVESQWVTTGATGRLIYTPDAEGDRIMDFSSVGYRGQGVEAIPSDVPTVLTLSPIAGDDTAQIQAALNAVGNLPIGANGYRGAVLLQAGSYDINTQLLINKSGVVLRGTGRDAGGTVLHGRTTGPNGTNQRPLIEIKGSGGLSNSGSQRTLIDKVVPAGATSFRVNTSSGFAVGDSVRVIRGTNAQWISDLGMDMIPPRSDGGTVTQWTPTTINQRFDRVITRIEGDRVFIDAPLPHAIEQHYGGGTIQRYTWSGAIDNVGIENLRGESDFDSATDEDHAWEFISIGDSHTSGRAQNVWVRDIAGKYFGDSLVVANPGSKWVTVANSSNEDPKSIVTGGRRYSYDLSGELGLVTNVTADSGRHDFVNNSTSPKGPNVFHNSIATNAQADSGPHQRYATGTLFDNITVVGDEINARNRGNAGSGHGWSGANMVIWNSTAQGYRVQNPPGAQNWLVGSTGTIVEDTQFGPQPSGYYDSPGQAVTTGGVTSLYDAQMNDARDLRAFRWAGGVGVWSDDLAWTEGAEPGVYEVSARDYLVGDIDGFTPDGSASVDNAYIDPQWQALISGSSGLPLTGFDDTAGNKNVAFTVQHTLDAGERVIHGSLALSLKQSGGVIDSDFLRLFNSQPQNRLSFVDLGWSSQINATTPFVGVVDLGGALGELQQGSINVQVNDDVAVDWAMFVATVATPKADPLGADVTVEAGGILTVDQTPALLRSLRLGGTAMSIMQVASDADLLALEYEQAANGVLALSLGGTAAGAFASLSAGSADLDGVLAVSLEGGFVPQLGDSFAVISAPSLTGQFATLTTPALAAGLAWDASYSPTGLTLSVVTASLPGDYNNDGQVDAADYTVWRDALGSQMNLAADGSGNGIVDQADYNVWVNNFGATFSIAIAVPEPSAGVAMAVLLLMTSRCFSRTLSTR</sequence>
<reference evidence="2 3" key="1">
    <citation type="submission" date="2019-02" db="EMBL/GenBank/DDBJ databases">
        <title>Deep-cultivation of Planctomycetes and their phenomic and genomic characterization uncovers novel biology.</title>
        <authorList>
            <person name="Wiegand S."/>
            <person name="Jogler M."/>
            <person name="Boedeker C."/>
            <person name="Pinto D."/>
            <person name="Vollmers J."/>
            <person name="Rivas-Marin E."/>
            <person name="Kohn T."/>
            <person name="Peeters S.H."/>
            <person name="Heuer A."/>
            <person name="Rast P."/>
            <person name="Oberbeckmann S."/>
            <person name="Bunk B."/>
            <person name="Jeske O."/>
            <person name="Meyerdierks A."/>
            <person name="Storesund J.E."/>
            <person name="Kallscheuer N."/>
            <person name="Luecker S."/>
            <person name="Lage O.M."/>
            <person name="Pohl T."/>
            <person name="Merkel B.J."/>
            <person name="Hornburger P."/>
            <person name="Mueller R.-W."/>
            <person name="Bruemmer F."/>
            <person name="Labrenz M."/>
            <person name="Spormann A.M."/>
            <person name="Op Den Camp H."/>
            <person name="Overmann J."/>
            <person name="Amann R."/>
            <person name="Jetten M.S.M."/>
            <person name="Mascher T."/>
            <person name="Medema M.H."/>
            <person name="Devos D.P."/>
            <person name="Kaster A.-K."/>
            <person name="Ovreas L."/>
            <person name="Rohde M."/>
            <person name="Galperin M.Y."/>
            <person name="Jogler C."/>
        </authorList>
    </citation>
    <scope>NUCLEOTIDE SEQUENCE [LARGE SCALE GENOMIC DNA]</scope>
    <source>
        <strain evidence="2 3">Pla111</strain>
    </source>
</reference>
<dbReference type="Gene3D" id="1.10.1330.10">
    <property type="entry name" value="Dockerin domain"/>
    <property type="match status" value="1"/>
</dbReference>